<dbReference type="EMBL" id="JBHRUJ010000017">
    <property type="protein sequence ID" value="MFC3212226.1"/>
    <property type="molecule type" value="Genomic_DNA"/>
</dbReference>
<evidence type="ECO:0008006" key="4">
    <source>
        <dbReference type="Google" id="ProtNLM"/>
    </source>
</evidence>
<evidence type="ECO:0000313" key="2">
    <source>
        <dbReference type="EMBL" id="MFC3212226.1"/>
    </source>
</evidence>
<dbReference type="RefSeq" id="WP_117312760.1">
    <property type="nucleotide sequence ID" value="NZ_JBHRUJ010000017.1"/>
</dbReference>
<protein>
    <recommendedName>
        <fullName evidence="4">Histidine kinase-, DNA gyrase B-, and HSP90-like ATPase</fullName>
    </recommendedName>
</protein>
<dbReference type="Proteomes" id="UP001595625">
    <property type="component" value="Unassembled WGS sequence"/>
</dbReference>
<comment type="caution">
    <text evidence="2">The sequence shown here is derived from an EMBL/GenBank/DDBJ whole genome shotgun (WGS) entry which is preliminary data.</text>
</comment>
<feature type="region of interest" description="Disordered" evidence="1">
    <location>
        <begin position="511"/>
        <end position="539"/>
    </location>
</feature>
<organism evidence="2 3">
    <name type="scientific">Planomicrobium okeanokoites</name>
    <name type="common">Planococcus okeanokoites</name>
    <name type="synonym">Flavobacterium okeanokoites</name>
    <dbReference type="NCBI Taxonomy" id="244"/>
    <lineage>
        <taxon>Bacteria</taxon>
        <taxon>Bacillati</taxon>
        <taxon>Bacillota</taxon>
        <taxon>Bacilli</taxon>
        <taxon>Bacillales</taxon>
        <taxon>Caryophanaceae</taxon>
        <taxon>Planomicrobium</taxon>
    </lineage>
</organism>
<proteinExistence type="predicted"/>
<evidence type="ECO:0000256" key="1">
    <source>
        <dbReference type="SAM" id="MobiDB-lite"/>
    </source>
</evidence>
<reference evidence="3" key="1">
    <citation type="journal article" date="2019" name="Int. J. Syst. Evol. Microbiol.">
        <title>The Global Catalogue of Microorganisms (GCM) 10K type strain sequencing project: providing services to taxonomists for standard genome sequencing and annotation.</title>
        <authorList>
            <consortium name="The Broad Institute Genomics Platform"/>
            <consortium name="The Broad Institute Genome Sequencing Center for Infectious Disease"/>
            <person name="Wu L."/>
            <person name="Ma J."/>
        </authorList>
    </citation>
    <scope>NUCLEOTIDE SEQUENCE [LARGE SCALE GENOMIC DNA]</scope>
    <source>
        <strain evidence="3">CCM 320</strain>
    </source>
</reference>
<gene>
    <name evidence="2" type="ORF">ACFOEJ_14155</name>
</gene>
<sequence>MKIEVAKYERMAETGSSLLKLLQNNDTPLLDLLLRESVQNSLDAALSNKKSVIVDIGTKEFSSDVLVNHLEGIQNELKLRFGNTKSKALYISDNNTVGLTGPVYAEDVEGHDYGNLQKLIYNIGTPQEKEGAGGSWGLGKTVYFRFGIGLVIYYTRIKNEDEEFEERLAVTMVENEKSDKAILPAKDNKPKRGLAWWGQPAGDGSTIPITDPNEIEEILNIFSIPNFKDDETGTKIIIPFINEEKLLPKEKLWWNSKVEDYLKVSFQRWYGVRIDNPNYPYGSWLDAKVGGNSINFEEMEPLFQILQTLYNGAVSESIPKVNLSRLDIKYNISDINLRKEFKITSGGNAGKVAFSKFNLNDLKMLPPENRYSPYNYINIENNSESGNPPILLYTRKPGMVVSYEIDGAWCNEIPNASEDEFIIGLFVPNSNSEFKSEYMEEYTNLEGYLRGSEKADHTSWKDLINPEKKITVISRIQTNVSKAIREKYLDDKEKLQKGKRSALSKSLANKLLPPQNFGRKPTGKTKPNPKNGGKKLSKSNFSINNQYIDDHGIMHIEFELESPKSFNSVVEVVVLSENGIIKGDSWESEKGVGTDFPLKIKEVKVLSFGTVGADGTRNPKKEGTLPIALIRTKETNTACGIAYTGTNKNGFLEGTLKIERKDPYIQPSISLSSVEVKNND</sequence>
<evidence type="ECO:0000313" key="3">
    <source>
        <dbReference type="Proteomes" id="UP001595625"/>
    </source>
</evidence>
<name>A0ABV7KSL0_PLAOK</name>
<accession>A0ABV7KSL0</accession>
<keyword evidence="3" id="KW-1185">Reference proteome</keyword>